<feature type="transmembrane region" description="Helical" evidence="9">
    <location>
        <begin position="26"/>
        <end position="47"/>
    </location>
</feature>
<keyword evidence="5 10" id="KW-0592">Phosphate transport</keyword>
<accession>A0A5C6B2A9</accession>
<comment type="similarity">
    <text evidence="2 10">Belongs to the binding-protein-dependent transport system permease family. CysTW subfamily.</text>
</comment>
<keyword evidence="6 9" id="KW-0812">Transmembrane</keyword>
<evidence type="ECO:0000256" key="3">
    <source>
        <dbReference type="ARBA" id="ARBA00022448"/>
    </source>
</evidence>
<evidence type="ECO:0000256" key="6">
    <source>
        <dbReference type="ARBA" id="ARBA00022692"/>
    </source>
</evidence>
<feature type="transmembrane region" description="Helical" evidence="9">
    <location>
        <begin position="155"/>
        <end position="173"/>
    </location>
</feature>
<dbReference type="OrthoDB" id="9785113at2"/>
<evidence type="ECO:0000256" key="5">
    <source>
        <dbReference type="ARBA" id="ARBA00022592"/>
    </source>
</evidence>
<feature type="domain" description="ABC transmembrane type-1" evidence="11">
    <location>
        <begin position="81"/>
        <end position="288"/>
    </location>
</feature>
<evidence type="ECO:0000256" key="1">
    <source>
        <dbReference type="ARBA" id="ARBA00004651"/>
    </source>
</evidence>
<keyword evidence="4 10" id="KW-1003">Cell membrane</keyword>
<feature type="transmembrane region" description="Helical" evidence="9">
    <location>
        <begin position="126"/>
        <end position="148"/>
    </location>
</feature>
<evidence type="ECO:0000256" key="9">
    <source>
        <dbReference type="RuleBase" id="RU363032"/>
    </source>
</evidence>
<dbReference type="GO" id="GO:0005315">
    <property type="term" value="F:phosphate transmembrane transporter activity"/>
    <property type="evidence" value="ECO:0007669"/>
    <property type="project" value="InterPro"/>
</dbReference>
<name>A0A5C6B2A9_9BACT</name>
<evidence type="ECO:0000313" key="13">
    <source>
        <dbReference type="Proteomes" id="UP000320176"/>
    </source>
</evidence>
<evidence type="ECO:0000256" key="10">
    <source>
        <dbReference type="RuleBase" id="RU363054"/>
    </source>
</evidence>
<dbReference type="NCBIfam" id="TIGR02138">
    <property type="entry name" value="phosphate_pstC"/>
    <property type="match status" value="1"/>
</dbReference>
<sequence length="296" mass="31129">MIWSSPSILCQSRASLTLRSDRSLTIVTRALAAISAAIVLLIIVFLLRESTPALRQLGFSRFFTDASWHPLSDQFNLTPMIVATLVTSVGAVAIAAPLGIASAVFVNYYAPRPLAGMHRRLIELLAGIPSVVFGLWGLVVLAPIIATFGGSGQNLFTATVVLGLMVLPTVALLSDTAIAALPEEWIQGAAALGMGRSAIVGWIVLPGARRGICSGIILALTRALGETMAVLMLAGNIVEMPSSLLSPGRTLNANIALELGYASAGHRSVLFVSGLMLMLLVSMIVLFVSRREGNQA</sequence>
<evidence type="ECO:0000256" key="8">
    <source>
        <dbReference type="ARBA" id="ARBA00023136"/>
    </source>
</evidence>
<dbReference type="InterPro" id="IPR000515">
    <property type="entry name" value="MetI-like"/>
</dbReference>
<evidence type="ECO:0000259" key="11">
    <source>
        <dbReference type="PROSITE" id="PS50928"/>
    </source>
</evidence>
<evidence type="ECO:0000313" key="12">
    <source>
        <dbReference type="EMBL" id="TWU06273.1"/>
    </source>
</evidence>
<comment type="caution">
    <text evidence="12">The sequence shown here is derived from an EMBL/GenBank/DDBJ whole genome shotgun (WGS) entry which is preliminary data.</text>
</comment>
<feature type="transmembrane region" description="Helical" evidence="9">
    <location>
        <begin position="269"/>
        <end position="288"/>
    </location>
</feature>
<evidence type="ECO:0000256" key="7">
    <source>
        <dbReference type="ARBA" id="ARBA00022989"/>
    </source>
</evidence>
<dbReference type="CDD" id="cd06261">
    <property type="entry name" value="TM_PBP2"/>
    <property type="match status" value="1"/>
</dbReference>
<keyword evidence="13" id="KW-1185">Reference proteome</keyword>
<feature type="transmembrane region" description="Helical" evidence="9">
    <location>
        <begin position="81"/>
        <end position="106"/>
    </location>
</feature>
<evidence type="ECO:0000256" key="4">
    <source>
        <dbReference type="ARBA" id="ARBA00022475"/>
    </source>
</evidence>
<comment type="subcellular location">
    <subcellularLocation>
        <location evidence="1 9">Cell membrane</location>
        <topology evidence="1 9">Multi-pass membrane protein</topology>
    </subcellularLocation>
</comment>
<dbReference type="PANTHER" id="PTHR30425">
    <property type="entry name" value="PHOSPHATE TRANSPORT SYSTEM PERMEASE PROTEIN PST"/>
    <property type="match status" value="1"/>
</dbReference>
<dbReference type="Gene3D" id="1.10.3720.10">
    <property type="entry name" value="MetI-like"/>
    <property type="match status" value="1"/>
</dbReference>
<dbReference type="InterPro" id="IPR011864">
    <property type="entry name" value="Phosphate_PstC"/>
</dbReference>
<organism evidence="12 13">
    <name type="scientific">Stieleria varia</name>
    <dbReference type="NCBI Taxonomy" id="2528005"/>
    <lineage>
        <taxon>Bacteria</taxon>
        <taxon>Pseudomonadati</taxon>
        <taxon>Planctomycetota</taxon>
        <taxon>Planctomycetia</taxon>
        <taxon>Pirellulales</taxon>
        <taxon>Pirellulaceae</taxon>
        <taxon>Stieleria</taxon>
    </lineage>
</organism>
<reference evidence="12 13" key="1">
    <citation type="submission" date="2019-02" db="EMBL/GenBank/DDBJ databases">
        <title>Deep-cultivation of Planctomycetes and their phenomic and genomic characterization uncovers novel biology.</title>
        <authorList>
            <person name="Wiegand S."/>
            <person name="Jogler M."/>
            <person name="Boedeker C."/>
            <person name="Pinto D."/>
            <person name="Vollmers J."/>
            <person name="Rivas-Marin E."/>
            <person name="Kohn T."/>
            <person name="Peeters S.H."/>
            <person name="Heuer A."/>
            <person name="Rast P."/>
            <person name="Oberbeckmann S."/>
            <person name="Bunk B."/>
            <person name="Jeske O."/>
            <person name="Meyerdierks A."/>
            <person name="Storesund J.E."/>
            <person name="Kallscheuer N."/>
            <person name="Luecker S."/>
            <person name="Lage O.M."/>
            <person name="Pohl T."/>
            <person name="Merkel B.J."/>
            <person name="Hornburger P."/>
            <person name="Mueller R.-W."/>
            <person name="Bruemmer F."/>
            <person name="Labrenz M."/>
            <person name="Spormann A.M."/>
            <person name="Op Den Camp H."/>
            <person name="Overmann J."/>
            <person name="Amann R."/>
            <person name="Jetten M.S.M."/>
            <person name="Mascher T."/>
            <person name="Medema M.H."/>
            <person name="Devos D.P."/>
            <person name="Kaster A.-K."/>
            <person name="Ovreas L."/>
            <person name="Rohde M."/>
            <person name="Galperin M.Y."/>
            <person name="Jogler C."/>
        </authorList>
    </citation>
    <scope>NUCLEOTIDE SEQUENCE [LARGE SCALE GENOMIC DNA]</scope>
    <source>
        <strain evidence="12 13">Pla52n</strain>
    </source>
</reference>
<proteinExistence type="inferred from homology"/>
<feature type="transmembrane region" description="Helical" evidence="9">
    <location>
        <begin position="185"/>
        <end position="205"/>
    </location>
</feature>
<dbReference type="SUPFAM" id="SSF161098">
    <property type="entry name" value="MetI-like"/>
    <property type="match status" value="1"/>
</dbReference>
<dbReference type="InterPro" id="IPR035906">
    <property type="entry name" value="MetI-like_sf"/>
</dbReference>
<feature type="transmembrane region" description="Helical" evidence="9">
    <location>
        <begin position="217"/>
        <end position="238"/>
    </location>
</feature>
<keyword evidence="3 9" id="KW-0813">Transport</keyword>
<evidence type="ECO:0000256" key="2">
    <source>
        <dbReference type="ARBA" id="ARBA00007069"/>
    </source>
</evidence>
<dbReference type="PROSITE" id="PS50928">
    <property type="entry name" value="ABC_TM1"/>
    <property type="match status" value="1"/>
</dbReference>
<dbReference type="Proteomes" id="UP000320176">
    <property type="component" value="Unassembled WGS sequence"/>
</dbReference>
<protein>
    <recommendedName>
        <fullName evidence="10">Phosphate transport system permease protein</fullName>
    </recommendedName>
</protein>
<dbReference type="Pfam" id="PF00528">
    <property type="entry name" value="BPD_transp_1"/>
    <property type="match status" value="1"/>
</dbReference>
<dbReference type="PANTHER" id="PTHR30425:SF1">
    <property type="entry name" value="PHOSPHATE TRANSPORT SYSTEM PERMEASE PROTEIN PSTC"/>
    <property type="match status" value="1"/>
</dbReference>
<keyword evidence="7 9" id="KW-1133">Transmembrane helix</keyword>
<gene>
    <name evidence="12" type="primary">pstC_1</name>
    <name evidence="12" type="ORF">Pla52n_19940</name>
</gene>
<dbReference type="GO" id="GO:0006817">
    <property type="term" value="P:phosphate ion transport"/>
    <property type="evidence" value="ECO:0007669"/>
    <property type="project" value="UniProtKB-KW"/>
</dbReference>
<dbReference type="GO" id="GO:0005886">
    <property type="term" value="C:plasma membrane"/>
    <property type="evidence" value="ECO:0007669"/>
    <property type="project" value="UniProtKB-SubCell"/>
</dbReference>
<dbReference type="EMBL" id="SJPN01000002">
    <property type="protein sequence ID" value="TWU06273.1"/>
    <property type="molecule type" value="Genomic_DNA"/>
</dbReference>
<dbReference type="InterPro" id="IPR051124">
    <property type="entry name" value="Phosphate_Transport_Permease"/>
</dbReference>
<dbReference type="AlphaFoldDB" id="A0A5C6B2A9"/>
<comment type="function">
    <text evidence="10">Part of the binding-protein-dependent transport system for phosphate; probably responsible for the translocation of the substrate across the membrane.</text>
</comment>
<keyword evidence="8 9" id="KW-0472">Membrane</keyword>